<dbReference type="Pfam" id="PF11387">
    <property type="entry name" value="DUF2795"/>
    <property type="match status" value="1"/>
</dbReference>
<comment type="caution">
    <text evidence="1">The sequence shown here is derived from an EMBL/GenBank/DDBJ whole genome shotgun (WGS) entry which is preliminary data.</text>
</comment>
<evidence type="ECO:0000313" key="2">
    <source>
        <dbReference type="Proteomes" id="UP001499841"/>
    </source>
</evidence>
<sequence length="68" mass="7394">MNVTRVELAEIFRPVMDGTVRSADELVSVAVAAGAHPDAVEVVRSLPPGEYRRMTDLWRHLPGVPVGV</sequence>
<name>A0ABP8EZ51_9MICO</name>
<gene>
    <name evidence="1" type="ORF">GCM10022262_34240</name>
</gene>
<dbReference type="InterPro" id="IPR021527">
    <property type="entry name" value="DUF2795"/>
</dbReference>
<dbReference type="RefSeq" id="WP_345043872.1">
    <property type="nucleotide sequence ID" value="NZ_BAABBA010000021.1"/>
</dbReference>
<dbReference type="Proteomes" id="UP001499841">
    <property type="component" value="Unassembled WGS sequence"/>
</dbReference>
<accession>A0ABP8EZ51</accession>
<organism evidence="1 2">
    <name type="scientific">Georgenia daeguensis</name>
    <dbReference type="NCBI Taxonomy" id="908355"/>
    <lineage>
        <taxon>Bacteria</taxon>
        <taxon>Bacillati</taxon>
        <taxon>Actinomycetota</taxon>
        <taxon>Actinomycetes</taxon>
        <taxon>Micrococcales</taxon>
        <taxon>Bogoriellaceae</taxon>
        <taxon>Georgenia</taxon>
    </lineage>
</organism>
<proteinExistence type="predicted"/>
<keyword evidence="2" id="KW-1185">Reference proteome</keyword>
<reference evidence="2" key="1">
    <citation type="journal article" date="2019" name="Int. J. Syst. Evol. Microbiol.">
        <title>The Global Catalogue of Microorganisms (GCM) 10K type strain sequencing project: providing services to taxonomists for standard genome sequencing and annotation.</title>
        <authorList>
            <consortium name="The Broad Institute Genomics Platform"/>
            <consortium name="The Broad Institute Genome Sequencing Center for Infectious Disease"/>
            <person name="Wu L."/>
            <person name="Ma J."/>
        </authorList>
    </citation>
    <scope>NUCLEOTIDE SEQUENCE [LARGE SCALE GENOMIC DNA]</scope>
    <source>
        <strain evidence="2">JCM 17459</strain>
    </source>
</reference>
<dbReference type="EMBL" id="BAABBA010000021">
    <property type="protein sequence ID" value="GAA4289063.1"/>
    <property type="molecule type" value="Genomic_DNA"/>
</dbReference>
<evidence type="ECO:0008006" key="3">
    <source>
        <dbReference type="Google" id="ProtNLM"/>
    </source>
</evidence>
<protein>
    <recommendedName>
        <fullName evidence="3">DUF2795 domain-containing protein</fullName>
    </recommendedName>
</protein>
<evidence type="ECO:0000313" key="1">
    <source>
        <dbReference type="EMBL" id="GAA4289063.1"/>
    </source>
</evidence>